<dbReference type="Gene3D" id="3.30.230.40">
    <property type="entry name" value="Imidazole glycerol phosphate dehydratase, domain 1"/>
    <property type="match status" value="2"/>
</dbReference>
<dbReference type="CDD" id="cd07914">
    <property type="entry name" value="IGPD"/>
    <property type="match status" value="1"/>
</dbReference>
<dbReference type="Pfam" id="PF00475">
    <property type="entry name" value="IGPD"/>
    <property type="match status" value="1"/>
</dbReference>
<dbReference type="EMBL" id="JAPTGC010000003">
    <property type="protein sequence ID" value="MCZ0862142.1"/>
    <property type="molecule type" value="Genomic_DNA"/>
</dbReference>
<dbReference type="InterPro" id="IPR020568">
    <property type="entry name" value="Ribosomal_Su5_D2-typ_SF"/>
</dbReference>
<keyword evidence="4 5" id="KW-0456">Lyase</keyword>
<dbReference type="EC" id="4.2.1.19" evidence="5"/>
<comment type="similarity">
    <text evidence="5">Belongs to the imidazoleglycerol-phosphate dehydratase family.</text>
</comment>
<dbReference type="PROSITE" id="PS00954">
    <property type="entry name" value="IGP_DEHYDRATASE_1"/>
    <property type="match status" value="1"/>
</dbReference>
<keyword evidence="2 5" id="KW-0028">Amino-acid biosynthesis</keyword>
<dbReference type="HAMAP" id="MF_00076">
    <property type="entry name" value="HisB"/>
    <property type="match status" value="1"/>
</dbReference>
<gene>
    <name evidence="5 6" type="primary">hisB</name>
    <name evidence="6" type="ORF">O0S09_02585</name>
</gene>
<keyword evidence="7" id="KW-1185">Reference proteome</keyword>
<dbReference type="SUPFAM" id="SSF54211">
    <property type="entry name" value="Ribosomal protein S5 domain 2-like"/>
    <property type="match status" value="2"/>
</dbReference>
<dbReference type="PANTHER" id="PTHR23133">
    <property type="entry name" value="IMIDAZOLEGLYCEROL-PHOSPHATE DEHYDRATASE HIS7"/>
    <property type="match status" value="1"/>
</dbReference>
<evidence type="ECO:0000256" key="1">
    <source>
        <dbReference type="ARBA" id="ARBA00005047"/>
    </source>
</evidence>
<organism evidence="6 7">
    <name type="scientific">Methanocorpusculum vombati</name>
    <dbReference type="NCBI Taxonomy" id="3002864"/>
    <lineage>
        <taxon>Archaea</taxon>
        <taxon>Methanobacteriati</taxon>
        <taxon>Methanobacteriota</taxon>
        <taxon>Stenosarchaea group</taxon>
        <taxon>Methanomicrobia</taxon>
        <taxon>Methanomicrobiales</taxon>
        <taxon>Methanocorpusculaceae</taxon>
        <taxon>Methanocorpusculum</taxon>
    </lineage>
</organism>
<dbReference type="Proteomes" id="UP001141336">
    <property type="component" value="Unassembled WGS sequence"/>
</dbReference>
<dbReference type="GO" id="GO:0004424">
    <property type="term" value="F:imidazoleglycerol-phosphate dehydratase activity"/>
    <property type="evidence" value="ECO:0007669"/>
    <property type="project" value="UniProtKB-EC"/>
</dbReference>
<dbReference type="InterPro" id="IPR020565">
    <property type="entry name" value="ImidazoleglycerP_deHydtase_CS"/>
</dbReference>
<evidence type="ECO:0000256" key="5">
    <source>
        <dbReference type="HAMAP-Rule" id="MF_00076"/>
    </source>
</evidence>
<dbReference type="NCBIfam" id="NF002114">
    <property type="entry name" value="PRK00951.2-4"/>
    <property type="match status" value="1"/>
</dbReference>
<keyword evidence="3 5" id="KW-0368">Histidine biosynthesis</keyword>
<dbReference type="PANTHER" id="PTHR23133:SF2">
    <property type="entry name" value="IMIDAZOLEGLYCEROL-PHOSPHATE DEHYDRATASE"/>
    <property type="match status" value="1"/>
</dbReference>
<evidence type="ECO:0000256" key="2">
    <source>
        <dbReference type="ARBA" id="ARBA00022605"/>
    </source>
</evidence>
<sequence length="193" mass="20631">MRSAEVVRETKETHVRVVFNPDQRGEIAVDTGLAFFDHMLNSFARHGGFSLTVAAKGDLEVDPHHTIEDTGIVLGSAIREAVGDGRGIRRFAHAIIPMDESRATAALDVGGRGYLVMEGAFTGIVTGGIPNDLFEHFFYSLCINAGITAHVIFSGVNDHHKCEAVFKAFGVALGESVALVPGRDDVPSTKGTL</sequence>
<evidence type="ECO:0000256" key="3">
    <source>
        <dbReference type="ARBA" id="ARBA00023102"/>
    </source>
</evidence>
<proteinExistence type="inferred from homology"/>
<protein>
    <recommendedName>
        <fullName evidence="5">Imidazoleglycerol-phosphate dehydratase</fullName>
        <shortName evidence="5">IGPD</shortName>
        <ecNumber evidence="5">4.2.1.19</ecNumber>
    </recommendedName>
</protein>
<dbReference type="PROSITE" id="PS00955">
    <property type="entry name" value="IGP_DEHYDRATASE_2"/>
    <property type="match status" value="1"/>
</dbReference>
<comment type="pathway">
    <text evidence="1 5">Amino-acid biosynthesis; L-histidine biosynthesis; L-histidine from 5-phospho-alpha-D-ribose 1-diphosphate: step 6/9.</text>
</comment>
<evidence type="ECO:0000313" key="7">
    <source>
        <dbReference type="Proteomes" id="UP001141336"/>
    </source>
</evidence>
<comment type="catalytic activity">
    <reaction evidence="5">
        <text>D-erythro-1-(imidazol-4-yl)glycerol 3-phosphate = 3-(imidazol-4-yl)-2-oxopropyl phosphate + H2O</text>
        <dbReference type="Rhea" id="RHEA:11040"/>
        <dbReference type="ChEBI" id="CHEBI:15377"/>
        <dbReference type="ChEBI" id="CHEBI:57766"/>
        <dbReference type="ChEBI" id="CHEBI:58278"/>
        <dbReference type="EC" id="4.2.1.19"/>
    </reaction>
</comment>
<comment type="subcellular location">
    <subcellularLocation>
        <location evidence="5">Cytoplasm</location>
    </subcellularLocation>
</comment>
<dbReference type="InterPro" id="IPR038494">
    <property type="entry name" value="IGPD_sf"/>
</dbReference>
<keyword evidence="5" id="KW-0963">Cytoplasm</keyword>
<dbReference type="NCBIfam" id="NF002111">
    <property type="entry name" value="PRK00951.2-1"/>
    <property type="match status" value="1"/>
</dbReference>
<comment type="caution">
    <text evidence="6">The sequence shown here is derived from an EMBL/GenBank/DDBJ whole genome shotgun (WGS) entry which is preliminary data.</text>
</comment>
<evidence type="ECO:0000256" key="4">
    <source>
        <dbReference type="ARBA" id="ARBA00023239"/>
    </source>
</evidence>
<name>A0ABT4IK79_9EURY</name>
<dbReference type="InterPro" id="IPR000807">
    <property type="entry name" value="ImidazoleglycerolP_deHydtase"/>
</dbReference>
<dbReference type="RefSeq" id="WP_268922358.1">
    <property type="nucleotide sequence ID" value="NZ_JAPTGC010000003.1"/>
</dbReference>
<reference evidence="6" key="1">
    <citation type="submission" date="2022-12" db="EMBL/GenBank/DDBJ databases">
        <title>Isolation and characterisation of novel Methanocorpusculum spp. from native Australian herbivores indicates the genus is ancestrally host-associated.</title>
        <authorList>
            <person name="Volmer J.G."/>
            <person name="Soo R.M."/>
            <person name="Evans P.N."/>
            <person name="Hoedt E.C."/>
            <person name="Astorga Alsina A.L."/>
            <person name="Woodcroft B.J."/>
            <person name="Tyson G.W."/>
            <person name="Hugenholtz P."/>
            <person name="Morrison M."/>
        </authorList>
    </citation>
    <scope>NUCLEOTIDE SEQUENCE</scope>
    <source>
        <strain evidence="6">CW153</strain>
    </source>
</reference>
<accession>A0ABT4IK79</accession>
<evidence type="ECO:0000313" key="6">
    <source>
        <dbReference type="EMBL" id="MCZ0862142.1"/>
    </source>
</evidence>